<organism evidence="2 3">
    <name type="scientific">Trichomonas vaginalis (strain ATCC PRA-98 / G3)</name>
    <dbReference type="NCBI Taxonomy" id="412133"/>
    <lineage>
        <taxon>Eukaryota</taxon>
        <taxon>Metamonada</taxon>
        <taxon>Parabasalia</taxon>
        <taxon>Trichomonadida</taxon>
        <taxon>Trichomonadidae</taxon>
        <taxon>Trichomonas</taxon>
    </lineage>
</organism>
<keyword evidence="1" id="KW-0732">Signal</keyword>
<dbReference type="Proteomes" id="UP000001542">
    <property type="component" value="Unassembled WGS sequence"/>
</dbReference>
<feature type="signal peptide" evidence="1">
    <location>
        <begin position="1"/>
        <end position="16"/>
    </location>
</feature>
<feature type="chain" id="PRO_5002643261" evidence="1">
    <location>
        <begin position="17"/>
        <end position="825"/>
    </location>
</feature>
<dbReference type="EMBL" id="DS113236">
    <property type="protein sequence ID" value="EAY16981.1"/>
    <property type="molecule type" value="Genomic_DNA"/>
</dbReference>
<reference evidence="2" key="2">
    <citation type="journal article" date="2007" name="Science">
        <title>Draft genome sequence of the sexually transmitted pathogen Trichomonas vaginalis.</title>
        <authorList>
            <person name="Carlton J.M."/>
            <person name="Hirt R.P."/>
            <person name="Silva J.C."/>
            <person name="Delcher A.L."/>
            <person name="Schatz M."/>
            <person name="Zhao Q."/>
            <person name="Wortman J.R."/>
            <person name="Bidwell S.L."/>
            <person name="Alsmark U.C.M."/>
            <person name="Besteiro S."/>
            <person name="Sicheritz-Ponten T."/>
            <person name="Noel C.J."/>
            <person name="Dacks J.B."/>
            <person name="Foster P.G."/>
            <person name="Simillion C."/>
            <person name="Van de Peer Y."/>
            <person name="Miranda-Saavedra D."/>
            <person name="Barton G.J."/>
            <person name="Westrop G.D."/>
            <person name="Mueller S."/>
            <person name="Dessi D."/>
            <person name="Fiori P.L."/>
            <person name="Ren Q."/>
            <person name="Paulsen I."/>
            <person name="Zhang H."/>
            <person name="Bastida-Corcuera F.D."/>
            <person name="Simoes-Barbosa A."/>
            <person name="Brown M.T."/>
            <person name="Hayes R.D."/>
            <person name="Mukherjee M."/>
            <person name="Okumura C.Y."/>
            <person name="Schneider R."/>
            <person name="Smith A.J."/>
            <person name="Vanacova S."/>
            <person name="Villalvazo M."/>
            <person name="Haas B.J."/>
            <person name="Pertea M."/>
            <person name="Feldblyum T.V."/>
            <person name="Utterback T.R."/>
            <person name="Shu C.L."/>
            <person name="Osoegawa K."/>
            <person name="de Jong P.J."/>
            <person name="Hrdy I."/>
            <person name="Horvathova L."/>
            <person name="Zubacova Z."/>
            <person name="Dolezal P."/>
            <person name="Malik S.B."/>
            <person name="Logsdon J.M. Jr."/>
            <person name="Henze K."/>
            <person name="Gupta A."/>
            <person name="Wang C.C."/>
            <person name="Dunne R.L."/>
            <person name="Upcroft J.A."/>
            <person name="Upcroft P."/>
            <person name="White O."/>
            <person name="Salzberg S.L."/>
            <person name="Tang P."/>
            <person name="Chiu C.-H."/>
            <person name="Lee Y.-S."/>
            <person name="Embley T.M."/>
            <person name="Coombs G.H."/>
            <person name="Mottram J.C."/>
            <person name="Tachezy J."/>
            <person name="Fraser-Liggett C.M."/>
            <person name="Johnson P.J."/>
        </authorList>
    </citation>
    <scope>NUCLEOTIDE SEQUENCE [LARGE SCALE GENOMIC DNA]</scope>
    <source>
        <strain evidence="2">G3</strain>
    </source>
</reference>
<protein>
    <submittedName>
        <fullName evidence="2">Uncharacterized protein</fullName>
    </submittedName>
</protein>
<reference evidence="2" key="1">
    <citation type="submission" date="2006-10" db="EMBL/GenBank/DDBJ databases">
        <authorList>
            <person name="Amadeo P."/>
            <person name="Zhao Q."/>
            <person name="Wortman J."/>
            <person name="Fraser-Liggett C."/>
            <person name="Carlton J."/>
        </authorList>
    </citation>
    <scope>NUCLEOTIDE SEQUENCE</scope>
    <source>
        <strain evidence="2">G3</strain>
    </source>
</reference>
<keyword evidence="3" id="KW-1185">Reference proteome</keyword>
<evidence type="ECO:0000256" key="1">
    <source>
        <dbReference type="SAM" id="SignalP"/>
    </source>
</evidence>
<accession>A2DRL8</accession>
<evidence type="ECO:0000313" key="3">
    <source>
        <dbReference type="Proteomes" id="UP000001542"/>
    </source>
</evidence>
<proteinExistence type="predicted"/>
<dbReference type="RefSeq" id="XP_001329204.1">
    <property type="nucleotide sequence ID" value="XM_001329169.1"/>
</dbReference>
<dbReference type="KEGG" id="tva:4774994"/>
<dbReference type="InParanoid" id="A2DRL8"/>
<sequence>MMLVLYLATLTHEINCESVNTMLEFHVPISLTCTEITEQSYSVSLSYGSGYGYNNYIYNATISDSNTLTFIVTDEKPFTYLKVKDPNNRYYAVSSVVFKSNPAIEKFEYPSSREYYAGRWNEIQINTIFDQHYYGKGENSYSIAISQDPNETEDIFQENSLLYTFRSNEMYFYIPINIQEGNYYIILQFLYKDINEVTKKSNLYKSRDSILVKQSISNNQLSVELQQDSRVLSRRTTTFLQYEAYPAVPFAKIMYKAGEFSTDLSLYSEFAEIVSINEADNYIYGPVVKPDILHKITFVLIDTKNLQILNQTEIDNLTILPEFEIESYTIDNPKDPYGYYFLQPKDVMTGTITFKYQTIKEYIEFYKRDIKGTLTEIPGESQKFKFSINVEVSYGSFQRFFLTFDQKSDRAEIEIMLRYMEMNININHYLPVSGIIGGDIYIHSNLNRLHEVKTVAKFGEYDSTISSYNFEIDSREGKNEISFDFGNKITYNTDEPFPTKLTFVLIVNDVIAVHKTADFLILTPPNIESITDSSTTHEYTTNSRMVLNIKRIKAVAMEDSTIKFQFVNQDTNIMSNPTITDTNKPIKVPSTENNFTILIPIANNIELGQKNLLVKIVDPTGQESSLFTIPVTITQGRQVTESSISCRKTQDMIPDNSEQMFKCNIDNIESNPVYYKAKIGTYVSSSSYSQFNIDIRIEPIGNENEFNVYVKIPEQKEEKTSISFAMITSNDNTVIKYSDITDIKIASAPKIKIPSNYPYFEKNSLAQFEFYLDYICDYQSMKVQYNDRAINSEFQDVISISPLKQINRYGDTYNAFTVTVNVQQL</sequence>
<evidence type="ECO:0000313" key="2">
    <source>
        <dbReference type="EMBL" id="EAY16981.1"/>
    </source>
</evidence>
<dbReference type="VEuPathDB" id="TrichDB:TVAGG3_0696750"/>
<gene>
    <name evidence="2" type="ORF">TVAG_280980</name>
</gene>
<dbReference type="AlphaFoldDB" id="A2DRL8"/>
<dbReference type="VEuPathDB" id="TrichDB:TVAG_280980"/>
<name>A2DRL8_TRIV3</name>